<evidence type="ECO:0000313" key="3">
    <source>
        <dbReference type="EMBL" id="SDC63747.1"/>
    </source>
</evidence>
<feature type="compositionally biased region" description="Low complexity" evidence="1">
    <location>
        <begin position="159"/>
        <end position="179"/>
    </location>
</feature>
<evidence type="ECO:0000313" key="4">
    <source>
        <dbReference type="Proteomes" id="UP000183203"/>
    </source>
</evidence>
<keyword evidence="2" id="KW-1133">Transmembrane helix</keyword>
<sequence>MLSNAWAAQAPLVKNEMEHSEVRVLIRARNCGVFTVAFFALVISTAVPAHADVVPSPEATEEVVDQPAPSDPPPSPEPSAPEESSEPAPTEPVETTAPLVPPGAPVGTATFDPSRPPGTVVETFRSGNGTTTSGGTGAEVPRSNAPAPRVVEPAEKPTESATASPTSATPTASPTPVTAREGSAGSGVTVRATSEQTASAPTLPSLIIGLVVLVGGLVIVRYRGSVWKAAGRAVPGGSSERVDGLPGPFRVGVVGAIVALIGVIMNGYAGWQLWGSLVS</sequence>
<keyword evidence="2" id="KW-0472">Membrane</keyword>
<feature type="region of interest" description="Disordered" evidence="1">
    <location>
        <begin position="56"/>
        <end position="196"/>
    </location>
</feature>
<evidence type="ECO:0000256" key="1">
    <source>
        <dbReference type="SAM" id="MobiDB-lite"/>
    </source>
</evidence>
<dbReference type="EMBL" id="FMYG01000006">
    <property type="protein sequence ID" value="SDC63747.1"/>
    <property type="molecule type" value="Genomic_DNA"/>
</dbReference>
<feature type="compositionally biased region" description="Low complexity" evidence="1">
    <location>
        <begin position="86"/>
        <end position="98"/>
    </location>
</feature>
<name>A0A1G6N8N7_9MICO</name>
<organism evidence="3 4">
    <name type="scientific">Microbacterium enclense</name>
    <dbReference type="NCBI Taxonomy" id="993073"/>
    <lineage>
        <taxon>Bacteria</taxon>
        <taxon>Bacillati</taxon>
        <taxon>Actinomycetota</taxon>
        <taxon>Actinomycetes</taxon>
        <taxon>Micrococcales</taxon>
        <taxon>Microbacteriaceae</taxon>
        <taxon>Microbacterium</taxon>
    </lineage>
</organism>
<accession>A0A1G6N8N7</accession>
<reference evidence="3 4" key="1">
    <citation type="submission" date="2016-09" db="EMBL/GenBank/DDBJ databases">
        <authorList>
            <person name="Capua I."/>
            <person name="De Benedictis P."/>
            <person name="Joannis T."/>
            <person name="Lombin L.H."/>
            <person name="Cattoli G."/>
        </authorList>
    </citation>
    <scope>NUCLEOTIDE SEQUENCE [LARGE SCALE GENOMIC DNA]</scope>
    <source>
        <strain evidence="3 4">NIO-1002</strain>
    </source>
</reference>
<gene>
    <name evidence="3" type="ORF">SAMN05216418_2639</name>
</gene>
<protein>
    <submittedName>
        <fullName evidence="3">Uncharacterized protein</fullName>
    </submittedName>
</protein>
<feature type="compositionally biased region" description="Pro residues" evidence="1">
    <location>
        <begin position="69"/>
        <end position="79"/>
    </location>
</feature>
<dbReference type="AlphaFoldDB" id="A0A1G6N8N7"/>
<proteinExistence type="predicted"/>
<dbReference type="Proteomes" id="UP000183203">
    <property type="component" value="Unassembled WGS sequence"/>
</dbReference>
<feature type="transmembrane region" description="Helical" evidence="2">
    <location>
        <begin position="203"/>
        <end position="222"/>
    </location>
</feature>
<feature type="transmembrane region" description="Helical" evidence="2">
    <location>
        <begin position="251"/>
        <end position="271"/>
    </location>
</feature>
<evidence type="ECO:0000256" key="2">
    <source>
        <dbReference type="SAM" id="Phobius"/>
    </source>
</evidence>
<keyword evidence="2" id="KW-0812">Transmembrane</keyword>